<dbReference type="EMBL" id="CP015578">
    <property type="protein sequence ID" value="ARQ96806.1"/>
    <property type="molecule type" value="Genomic_DNA"/>
</dbReference>
<sequence length="64" mass="7355">MIAKIIIFVLIIGVIYYFIIPKFRSKKPSDSGESFVECSKCNTFIELKDSVLKDGKYICKECLK</sequence>
<keyword evidence="1" id="KW-0472">Membrane</keyword>
<dbReference type="RefSeq" id="WP_086289567.1">
    <property type="nucleotide sequence ID" value="NZ_CP015578.1"/>
</dbReference>
<dbReference type="GeneID" id="46920497"/>
<name>A0A1X9SKP6_9BACT</name>
<dbReference type="AlphaFoldDB" id="A0A1X9SKP6"/>
<dbReference type="KEGG" id="clx:CLAN_0022"/>
<feature type="transmembrane region" description="Helical" evidence="1">
    <location>
        <begin position="6"/>
        <end position="23"/>
    </location>
</feature>
<evidence type="ECO:0000313" key="2">
    <source>
        <dbReference type="EMBL" id="ARQ96806.1"/>
    </source>
</evidence>
<keyword evidence="1" id="KW-1133">Transmembrane helix</keyword>
<gene>
    <name evidence="2" type="ORF">CLAN_0022</name>
</gene>
<evidence type="ECO:0000256" key="1">
    <source>
        <dbReference type="SAM" id="Phobius"/>
    </source>
</evidence>
<evidence type="ECO:0000313" key="3">
    <source>
        <dbReference type="Proteomes" id="UP000202031"/>
    </source>
</evidence>
<organism evidence="2 3">
    <name type="scientific">Campylobacter lanienae NCTC 13004</name>
    <dbReference type="NCBI Taxonomy" id="1031753"/>
    <lineage>
        <taxon>Bacteria</taxon>
        <taxon>Pseudomonadati</taxon>
        <taxon>Campylobacterota</taxon>
        <taxon>Epsilonproteobacteria</taxon>
        <taxon>Campylobacterales</taxon>
        <taxon>Campylobacteraceae</taxon>
        <taxon>Campylobacter</taxon>
    </lineage>
</organism>
<reference evidence="3" key="2">
    <citation type="journal article" date="2017" name="Genome Biol. Evol.">
        <title>Comparative genomic analysis identifies a Campylobacter clade deficient in selenium metabolism.</title>
        <authorList>
            <person name="Miller W.G."/>
            <person name="Yee E."/>
            <person name="Lopes B.S."/>
            <person name="Chapman M.H."/>
            <person name="Huynh S."/>
            <person name="Bono J.L."/>
            <person name="Parker C.T."/>
            <person name="Strachan N.J.C."/>
            <person name="Forbes K.J."/>
        </authorList>
    </citation>
    <scope>NUCLEOTIDE SEQUENCE [LARGE SCALE GENOMIC DNA]</scope>
    <source>
        <strain evidence="3">NCTC 13004</strain>
    </source>
</reference>
<protein>
    <submittedName>
        <fullName evidence="2">Uncharacterized protein</fullName>
    </submittedName>
</protein>
<keyword evidence="1" id="KW-0812">Transmembrane</keyword>
<reference evidence="3" key="1">
    <citation type="journal article" date="2017" name="Genome Biol. Evol.">
        <title>Comparative Genomic Analysis Identifies a Campylobacter Clade Deficient in Selenium Metabolism.</title>
        <authorList>
            <person name="Miller W.G."/>
            <person name="Yee E."/>
            <person name="Lopes B.S."/>
            <person name="Chapman M.H."/>
            <person name="Huynh S."/>
            <person name="Bono J.L."/>
            <person name="Parker C.T."/>
            <person name="Strachan N.J.C."/>
            <person name="Forbes K.J."/>
        </authorList>
    </citation>
    <scope>NUCLEOTIDE SEQUENCE [LARGE SCALE GENOMIC DNA]</scope>
    <source>
        <strain evidence="3">NCTC 13004</strain>
    </source>
</reference>
<dbReference type="Proteomes" id="UP000202031">
    <property type="component" value="Chromosome"/>
</dbReference>
<proteinExistence type="predicted"/>
<accession>A0A1X9SKP6</accession>